<evidence type="ECO:0000256" key="1">
    <source>
        <dbReference type="ARBA" id="ARBA00004236"/>
    </source>
</evidence>
<evidence type="ECO:0000256" key="2">
    <source>
        <dbReference type="ARBA" id="ARBA00007090"/>
    </source>
</evidence>
<dbReference type="GO" id="GO:0008360">
    <property type="term" value="P:regulation of cell shape"/>
    <property type="evidence" value="ECO:0007669"/>
    <property type="project" value="UniProtKB-KW"/>
</dbReference>
<comment type="similarity">
    <text evidence="3">In the N-terminal section; belongs to the glycosyltransferase 51 family.</text>
</comment>
<keyword evidence="7" id="KW-0328">Glycosyltransferase</keyword>
<keyword evidence="5" id="KW-0121">Carboxypeptidase</keyword>
<dbReference type="GO" id="GO:0005886">
    <property type="term" value="C:plasma membrane"/>
    <property type="evidence" value="ECO:0007669"/>
    <property type="project" value="UniProtKB-SubCell"/>
</dbReference>
<dbReference type="AlphaFoldDB" id="A0A3P5XB63"/>
<keyword evidence="20" id="KW-1185">Reference proteome</keyword>
<evidence type="ECO:0000313" key="19">
    <source>
        <dbReference type="EMBL" id="VDC31908.1"/>
    </source>
</evidence>
<dbReference type="GO" id="GO:0071555">
    <property type="term" value="P:cell wall organization"/>
    <property type="evidence" value="ECO:0007669"/>
    <property type="project" value="UniProtKB-KW"/>
</dbReference>
<proteinExistence type="inferred from homology"/>
<evidence type="ECO:0000259" key="17">
    <source>
        <dbReference type="Pfam" id="PF00905"/>
    </source>
</evidence>
<evidence type="ECO:0000256" key="6">
    <source>
        <dbReference type="ARBA" id="ARBA00022670"/>
    </source>
</evidence>
<evidence type="ECO:0000256" key="9">
    <source>
        <dbReference type="ARBA" id="ARBA00022801"/>
    </source>
</evidence>
<evidence type="ECO:0000313" key="20">
    <source>
        <dbReference type="Proteomes" id="UP000270468"/>
    </source>
</evidence>
<keyword evidence="6" id="KW-0645">Protease</keyword>
<comment type="catalytic activity">
    <reaction evidence="15">
        <text>Preferential cleavage: (Ac)2-L-Lys-D-Ala-|-D-Ala. Also transpeptidation of peptidyl-alanyl moieties that are N-acyl substituents of D-alanine.</text>
        <dbReference type="EC" id="3.4.16.4"/>
    </reaction>
</comment>
<dbReference type="Proteomes" id="UP000270468">
    <property type="component" value="Unassembled WGS sequence"/>
</dbReference>
<keyword evidence="10" id="KW-0133">Cell shape</keyword>
<dbReference type="InterPro" id="IPR001264">
    <property type="entry name" value="Glyco_trans_51"/>
</dbReference>
<comment type="catalytic activity">
    <reaction evidence="16">
        <text>[GlcNAc-(1-&gt;4)-Mur2Ac(oyl-L-Ala-gamma-D-Glu-L-Lys-D-Ala-D-Ala)](n)-di-trans,octa-cis-undecaprenyl diphosphate + beta-D-GlcNAc-(1-&gt;4)-Mur2Ac(oyl-L-Ala-gamma-D-Glu-L-Lys-D-Ala-D-Ala)-di-trans,octa-cis-undecaprenyl diphosphate = [GlcNAc-(1-&gt;4)-Mur2Ac(oyl-L-Ala-gamma-D-Glu-L-Lys-D-Ala-D-Ala)](n+1)-di-trans,octa-cis-undecaprenyl diphosphate + di-trans,octa-cis-undecaprenyl diphosphate + H(+)</text>
        <dbReference type="Rhea" id="RHEA:23708"/>
        <dbReference type="Rhea" id="RHEA-COMP:9602"/>
        <dbReference type="Rhea" id="RHEA-COMP:9603"/>
        <dbReference type="ChEBI" id="CHEBI:15378"/>
        <dbReference type="ChEBI" id="CHEBI:58405"/>
        <dbReference type="ChEBI" id="CHEBI:60033"/>
        <dbReference type="ChEBI" id="CHEBI:78435"/>
        <dbReference type="EC" id="2.4.99.28"/>
    </reaction>
</comment>
<evidence type="ECO:0000256" key="8">
    <source>
        <dbReference type="ARBA" id="ARBA00022679"/>
    </source>
</evidence>
<dbReference type="SUPFAM" id="SSF53955">
    <property type="entry name" value="Lysozyme-like"/>
    <property type="match status" value="1"/>
</dbReference>
<evidence type="ECO:0000256" key="10">
    <source>
        <dbReference type="ARBA" id="ARBA00022960"/>
    </source>
</evidence>
<evidence type="ECO:0000256" key="14">
    <source>
        <dbReference type="ARBA" id="ARBA00023316"/>
    </source>
</evidence>
<dbReference type="GO" id="GO:0008955">
    <property type="term" value="F:peptidoglycan glycosyltransferase activity"/>
    <property type="evidence" value="ECO:0007669"/>
    <property type="project" value="UniProtKB-EC"/>
</dbReference>
<evidence type="ECO:0000256" key="13">
    <source>
        <dbReference type="ARBA" id="ARBA00023268"/>
    </source>
</evidence>
<dbReference type="GO" id="GO:0006508">
    <property type="term" value="P:proteolysis"/>
    <property type="evidence" value="ECO:0007669"/>
    <property type="project" value="UniProtKB-KW"/>
</dbReference>
<dbReference type="InterPro" id="IPR012338">
    <property type="entry name" value="Beta-lactam/transpept-like"/>
</dbReference>
<evidence type="ECO:0000256" key="3">
    <source>
        <dbReference type="ARBA" id="ARBA00007739"/>
    </source>
</evidence>
<dbReference type="PANTHER" id="PTHR32282:SF11">
    <property type="entry name" value="PENICILLIN-BINDING PROTEIN 1B"/>
    <property type="match status" value="1"/>
</dbReference>
<dbReference type="GO" id="GO:0008658">
    <property type="term" value="F:penicillin binding"/>
    <property type="evidence" value="ECO:0007669"/>
    <property type="project" value="InterPro"/>
</dbReference>
<dbReference type="OrthoDB" id="9766909at2"/>
<protein>
    <submittedName>
        <fullName evidence="19">Penicillin-binding protein 4</fullName>
    </submittedName>
</protein>
<evidence type="ECO:0000256" key="16">
    <source>
        <dbReference type="ARBA" id="ARBA00049902"/>
    </source>
</evidence>
<dbReference type="Gene3D" id="3.40.710.10">
    <property type="entry name" value="DD-peptidase/beta-lactamase superfamily"/>
    <property type="match status" value="1"/>
</dbReference>
<evidence type="ECO:0000256" key="7">
    <source>
        <dbReference type="ARBA" id="ARBA00022676"/>
    </source>
</evidence>
<comment type="similarity">
    <text evidence="2">In the C-terminal section; belongs to the transpeptidase family.</text>
</comment>
<feature type="domain" description="Penicillin-binding protein transpeptidase" evidence="17">
    <location>
        <begin position="347"/>
        <end position="597"/>
    </location>
</feature>
<name>A0A3P5XB63_9BACL</name>
<keyword evidence="4" id="KW-1003">Cell membrane</keyword>
<dbReference type="FunFam" id="1.10.3810.10:FF:000001">
    <property type="entry name" value="Penicillin-binding protein 1A"/>
    <property type="match status" value="1"/>
</dbReference>
<keyword evidence="13" id="KW-0511">Multifunctional enzyme</keyword>
<dbReference type="Pfam" id="PF00905">
    <property type="entry name" value="Transpeptidase"/>
    <property type="match status" value="1"/>
</dbReference>
<sequence length="617" mass="69167">MKQVIGFIMILLIIPVLYFLQHGIAVEVTSAESFNEQMDDSIKLSSPLVNKPVALKDRQGNIFSENYVEWREPLTLSAIPVFVQQLFLESEDKGFFEHRGYDVSAIFRAFVVNTATDAVSQGGSTITQQVVRMRFLSTEKTYERKLTELFYAAELEKQTSKDEILEMYMNEMYFGNQVYGIGAASTYYFSRPLDELNKAELAFIAAIPNNPSLYDPLRHFDQTKKRQERLVTIMAASGVITAEEAQTVIDFPVKLKIKKKVDNFPAYSTYVFAELKDLIAQAEGLAEKKNGAQSIDEKQVLEVKLNKRTAEVLASGVTIETALDPKKQAQDERAVSALLRPEKLQAGAAVIDNEKREIISLYGGKAYRKADFHRAFQAVRQPGSAIKPLLVYAPFLELGPYTENTPIDSRNICIGSYCPTNIGGYRYGTVSLKQAFRHSHNTAAVRLLSSVGIDEAFAFIAPYEFKYMTKQDRNYPAALGGFSKGVTPLELAGAYTGFIDGTYTPPHTIRAVKDRDGNVLYEWKKNERVVWSPSTVSTMRNLMKDVVLNGSGRGISYTTGYTGAKTGTTDHYKDLWVAGMNDHYTTAVWIGYDNPQSMQWMSAKKTHLKAFTALLRD</sequence>
<reference evidence="19 20" key="1">
    <citation type="submission" date="2018-11" db="EMBL/GenBank/DDBJ databases">
        <authorList>
            <person name="Criscuolo A."/>
        </authorList>
    </citation>
    <scope>NUCLEOTIDE SEQUENCE [LARGE SCALE GENOMIC DNA]</scope>
    <source>
        <strain evidence="19">ATB-66</strain>
    </source>
</reference>
<evidence type="ECO:0000259" key="18">
    <source>
        <dbReference type="Pfam" id="PF00912"/>
    </source>
</evidence>
<dbReference type="Gene3D" id="1.10.3810.10">
    <property type="entry name" value="Biosynthetic peptidoglycan transglycosylase-like"/>
    <property type="match status" value="1"/>
</dbReference>
<dbReference type="InterPro" id="IPR023346">
    <property type="entry name" value="Lysozyme-like_dom_sf"/>
</dbReference>
<dbReference type="RefSeq" id="WP_124071293.1">
    <property type="nucleotide sequence ID" value="NZ_CBCRXF010000008.1"/>
</dbReference>
<evidence type="ECO:0000256" key="11">
    <source>
        <dbReference type="ARBA" id="ARBA00022984"/>
    </source>
</evidence>
<dbReference type="EMBL" id="UXAV01000043">
    <property type="protein sequence ID" value="VDC31908.1"/>
    <property type="molecule type" value="Genomic_DNA"/>
</dbReference>
<dbReference type="GO" id="GO:0009252">
    <property type="term" value="P:peptidoglycan biosynthetic process"/>
    <property type="evidence" value="ECO:0007669"/>
    <property type="project" value="UniProtKB-KW"/>
</dbReference>
<keyword evidence="11" id="KW-0573">Peptidoglycan synthesis</keyword>
<dbReference type="InterPro" id="IPR036950">
    <property type="entry name" value="PBP_transglycosylase"/>
</dbReference>
<dbReference type="GO" id="GO:0009002">
    <property type="term" value="F:serine-type D-Ala-D-Ala carboxypeptidase activity"/>
    <property type="evidence" value="ECO:0007669"/>
    <property type="project" value="UniProtKB-EC"/>
</dbReference>
<organism evidence="19 20">
    <name type="scientific">Filibacter tadaridae</name>
    <dbReference type="NCBI Taxonomy" id="2483811"/>
    <lineage>
        <taxon>Bacteria</taxon>
        <taxon>Bacillati</taxon>
        <taxon>Bacillota</taxon>
        <taxon>Bacilli</taxon>
        <taxon>Bacillales</taxon>
        <taxon>Caryophanaceae</taxon>
        <taxon>Filibacter</taxon>
    </lineage>
</organism>
<feature type="domain" description="Glycosyl transferase family 51" evidence="18">
    <location>
        <begin position="66"/>
        <end position="234"/>
    </location>
</feature>
<keyword evidence="9" id="KW-0378">Hydrolase</keyword>
<gene>
    <name evidence="19" type="primary">pbpD</name>
    <name evidence="19" type="ORF">FILTAD_02505</name>
</gene>
<dbReference type="InterPro" id="IPR001460">
    <property type="entry name" value="PCN-bd_Tpept"/>
</dbReference>
<dbReference type="GO" id="GO:0030288">
    <property type="term" value="C:outer membrane-bounded periplasmic space"/>
    <property type="evidence" value="ECO:0007669"/>
    <property type="project" value="TreeGrafter"/>
</dbReference>
<evidence type="ECO:0000256" key="5">
    <source>
        <dbReference type="ARBA" id="ARBA00022645"/>
    </source>
</evidence>
<keyword evidence="14" id="KW-0961">Cell wall biogenesis/degradation</keyword>
<dbReference type="PANTHER" id="PTHR32282">
    <property type="entry name" value="BINDING PROTEIN TRANSPEPTIDASE, PUTATIVE-RELATED"/>
    <property type="match status" value="1"/>
</dbReference>
<dbReference type="Pfam" id="PF00912">
    <property type="entry name" value="Transgly"/>
    <property type="match status" value="1"/>
</dbReference>
<dbReference type="InterPro" id="IPR050396">
    <property type="entry name" value="Glycosyltr_51/Transpeptidase"/>
</dbReference>
<dbReference type="SUPFAM" id="SSF56601">
    <property type="entry name" value="beta-lactamase/transpeptidase-like"/>
    <property type="match status" value="1"/>
</dbReference>
<evidence type="ECO:0000256" key="4">
    <source>
        <dbReference type="ARBA" id="ARBA00022475"/>
    </source>
</evidence>
<comment type="subcellular location">
    <subcellularLocation>
        <location evidence="1">Cell membrane</location>
    </subcellularLocation>
</comment>
<keyword evidence="12" id="KW-0472">Membrane</keyword>
<accession>A0A3P5XB63</accession>
<evidence type="ECO:0000256" key="12">
    <source>
        <dbReference type="ARBA" id="ARBA00023136"/>
    </source>
</evidence>
<evidence type="ECO:0000256" key="15">
    <source>
        <dbReference type="ARBA" id="ARBA00034000"/>
    </source>
</evidence>
<keyword evidence="8" id="KW-0808">Transferase</keyword>